<dbReference type="Pfam" id="PF01475">
    <property type="entry name" value="FUR"/>
    <property type="match status" value="1"/>
</dbReference>
<keyword evidence="1" id="KW-0408">Iron</keyword>
<sequence length="280" mass="31086">MLIPRNSLHAHEESVATFVEPRHMVDSRSLSSAAALRLAGRRGPTRQRVVLAELPSTGPHQHVRAEKVRGRLTQAEIGVSRAILHNALNQYPESGVLGVLTVDASYAYFGTDTCDHHHLFPQHQCALKRHKSRRPARAARIHLDQPTDLIIRMAKTRRSQDVANIRMAKRRGRKSLLYPGHLCQCQARRPVLAAPRLHPICSFYERPILKGPLGSFEKEGIDAAYCVFDHDASVVSAWSNLCVCGMSSLSRTAQARSRASWASSGGFGMRPWCHAAVIND</sequence>
<organism evidence="2 3">
    <name type="scientific">Mesorhizobium prunaredense</name>
    <dbReference type="NCBI Taxonomy" id="1631249"/>
    <lineage>
        <taxon>Bacteria</taxon>
        <taxon>Pseudomonadati</taxon>
        <taxon>Pseudomonadota</taxon>
        <taxon>Alphaproteobacteria</taxon>
        <taxon>Hyphomicrobiales</taxon>
        <taxon>Phyllobacteriaceae</taxon>
        <taxon>Mesorhizobium</taxon>
    </lineage>
</organism>
<dbReference type="AlphaFoldDB" id="A0A1R3V7D0"/>
<dbReference type="EMBL" id="FTPD01000017">
    <property type="protein sequence ID" value="SIT55815.1"/>
    <property type="molecule type" value="Genomic_DNA"/>
</dbReference>
<dbReference type="Proteomes" id="UP000188388">
    <property type="component" value="Unassembled WGS sequence"/>
</dbReference>
<keyword evidence="1" id="KW-0479">Metal-binding</keyword>
<dbReference type="InterPro" id="IPR002481">
    <property type="entry name" value="FUR"/>
</dbReference>
<dbReference type="GO" id="GO:0046872">
    <property type="term" value="F:metal ion binding"/>
    <property type="evidence" value="ECO:0007669"/>
    <property type="project" value="UniProtKB-KW"/>
</dbReference>
<name>A0A1R3V7D0_9HYPH</name>
<keyword evidence="3" id="KW-1185">Reference proteome</keyword>
<reference evidence="3" key="1">
    <citation type="submission" date="2017-01" db="EMBL/GenBank/DDBJ databases">
        <authorList>
            <person name="Brunel B."/>
        </authorList>
    </citation>
    <scope>NUCLEOTIDE SEQUENCE [LARGE SCALE GENOMIC DNA]</scope>
</reference>
<proteinExistence type="predicted"/>
<dbReference type="SUPFAM" id="SSF46785">
    <property type="entry name" value="Winged helix' DNA-binding domain"/>
    <property type="match status" value="1"/>
</dbReference>
<evidence type="ECO:0000313" key="2">
    <source>
        <dbReference type="EMBL" id="SIT55815.1"/>
    </source>
</evidence>
<evidence type="ECO:0000313" key="3">
    <source>
        <dbReference type="Proteomes" id="UP000188388"/>
    </source>
</evidence>
<gene>
    <name evidence="2" type="ORF">BQ8794_240022</name>
</gene>
<dbReference type="STRING" id="1631249.BQ8794_240022"/>
<accession>A0A1R3V7D0</accession>
<feature type="binding site" evidence="1">
    <location>
        <position position="116"/>
    </location>
    <ligand>
        <name>Fe cation</name>
        <dbReference type="ChEBI" id="CHEBI:24875"/>
    </ligand>
</feature>
<dbReference type="InterPro" id="IPR036390">
    <property type="entry name" value="WH_DNA-bd_sf"/>
</dbReference>
<evidence type="ECO:0000256" key="1">
    <source>
        <dbReference type="PIRSR" id="PIRSR602481-2"/>
    </source>
</evidence>
<dbReference type="GO" id="GO:0003700">
    <property type="term" value="F:DNA-binding transcription factor activity"/>
    <property type="evidence" value="ECO:0007669"/>
    <property type="project" value="InterPro"/>
</dbReference>
<comment type="cofactor">
    <cofactor evidence="1">
        <name>Mn(2+)</name>
        <dbReference type="ChEBI" id="CHEBI:29035"/>
    </cofactor>
    <cofactor evidence="1">
        <name>Fe(2+)</name>
        <dbReference type="ChEBI" id="CHEBI:29033"/>
    </cofactor>
    <text evidence="1">Binds 1 Mn(2+) or Fe(2+) ion per subunit.</text>
</comment>
<protein>
    <submittedName>
        <fullName evidence="2">Uncharacterized protein</fullName>
    </submittedName>
</protein>